<dbReference type="Gene3D" id="3.40.50.1000">
    <property type="entry name" value="HAD superfamily/HAD-like"/>
    <property type="match status" value="1"/>
</dbReference>
<dbReference type="NCBIfam" id="TIGR01484">
    <property type="entry name" value="HAD-SF-IIB"/>
    <property type="match status" value="1"/>
</dbReference>
<keyword evidence="1" id="KW-0378">Hydrolase</keyword>
<gene>
    <name evidence="1" type="ORF">OE104_08440</name>
</gene>
<organism evidence="1 2">
    <name type="scientific">Fervidibacillus albus</name>
    <dbReference type="NCBI Taxonomy" id="2980026"/>
    <lineage>
        <taxon>Bacteria</taxon>
        <taxon>Bacillati</taxon>
        <taxon>Bacillota</taxon>
        <taxon>Bacilli</taxon>
        <taxon>Bacillales</taxon>
        <taxon>Bacillaceae</taxon>
        <taxon>Fervidibacillus</taxon>
    </lineage>
</organism>
<dbReference type="SFLD" id="SFLDS00003">
    <property type="entry name" value="Haloacid_Dehalogenase"/>
    <property type="match status" value="1"/>
</dbReference>
<dbReference type="InterPro" id="IPR006379">
    <property type="entry name" value="HAD-SF_hydro_IIB"/>
</dbReference>
<dbReference type="PROSITE" id="PS01228">
    <property type="entry name" value="COF_1"/>
    <property type="match status" value="1"/>
</dbReference>
<dbReference type="SUPFAM" id="SSF56784">
    <property type="entry name" value="HAD-like"/>
    <property type="match status" value="1"/>
</dbReference>
<dbReference type="PANTHER" id="PTHR10000">
    <property type="entry name" value="PHOSPHOSERINE PHOSPHATASE"/>
    <property type="match status" value="1"/>
</dbReference>
<dbReference type="GO" id="GO:0000287">
    <property type="term" value="F:magnesium ion binding"/>
    <property type="evidence" value="ECO:0007669"/>
    <property type="project" value="TreeGrafter"/>
</dbReference>
<dbReference type="Gene3D" id="3.30.1240.10">
    <property type="match status" value="1"/>
</dbReference>
<accession>A0A9E8RV95</accession>
<dbReference type="KEGG" id="faf:OE104_08440"/>
<evidence type="ECO:0000313" key="2">
    <source>
        <dbReference type="Proteomes" id="UP001164718"/>
    </source>
</evidence>
<dbReference type="InterPro" id="IPR036412">
    <property type="entry name" value="HAD-like_sf"/>
</dbReference>
<dbReference type="RefSeq" id="WP_275416453.1">
    <property type="nucleotide sequence ID" value="NZ_CP106878.1"/>
</dbReference>
<evidence type="ECO:0000313" key="1">
    <source>
        <dbReference type="EMBL" id="WAA08673.1"/>
    </source>
</evidence>
<dbReference type="InterPro" id="IPR000150">
    <property type="entry name" value="Cof"/>
</dbReference>
<reference evidence="1" key="1">
    <citation type="submission" date="2022-09" db="EMBL/GenBank/DDBJ databases">
        <title>Complete Genomes of Fervidibacillus albus and Fervidibacillus halotolerans isolated from tidal flat sediments.</title>
        <authorList>
            <person name="Kwon K.K."/>
            <person name="Yang S.-H."/>
            <person name="Park M.J."/>
            <person name="Oh H.-M."/>
        </authorList>
    </citation>
    <scope>NUCLEOTIDE SEQUENCE</scope>
    <source>
        <strain evidence="1">MEBiC13591</strain>
    </source>
</reference>
<dbReference type="AlphaFoldDB" id="A0A9E8RV95"/>
<dbReference type="EMBL" id="CP106878">
    <property type="protein sequence ID" value="WAA08673.1"/>
    <property type="molecule type" value="Genomic_DNA"/>
</dbReference>
<dbReference type="GO" id="GO:0005829">
    <property type="term" value="C:cytosol"/>
    <property type="evidence" value="ECO:0007669"/>
    <property type="project" value="TreeGrafter"/>
</dbReference>
<sequence>MKERYLIALDLDGTLLTDEKTISDKTKKVLKQVQDEGHIVMISTGRSYRMSEMYYKELNLSTPIVNFNGAFVHHPLKPEWGTIHEPLEIDTVKEIVTTCEDYSFRNIVAEVLDKVFIHYHDEKLIDFVQMGNPTITTGDLRTSLLENPTSMLIHSDEENVQNIRSFLSDTLSNKVEYRTWADPFHVIEVNKRGINKAVGLKKVAESLQIPNERIIAFGDEDNDLEMLQFAKYGIAMGNGIDRVKEVAKDVTLTNEQDGVAVYLEKFLLS</sequence>
<dbReference type="Pfam" id="PF08282">
    <property type="entry name" value="Hydrolase_3"/>
    <property type="match status" value="1"/>
</dbReference>
<protein>
    <submittedName>
        <fullName evidence="1">Cof-type HAD-IIB family hydrolase</fullName>
    </submittedName>
</protein>
<dbReference type="GO" id="GO:0016791">
    <property type="term" value="F:phosphatase activity"/>
    <property type="evidence" value="ECO:0007669"/>
    <property type="project" value="TreeGrafter"/>
</dbReference>
<dbReference type="NCBIfam" id="TIGR00099">
    <property type="entry name" value="Cof-subfamily"/>
    <property type="match status" value="1"/>
</dbReference>
<dbReference type="PANTHER" id="PTHR10000:SF23">
    <property type="entry name" value="5-AMINO-6-(5-PHOSPHO-D-RIBITYLAMINO)URACIL PHOSPHATASE YITU"/>
    <property type="match status" value="1"/>
</dbReference>
<dbReference type="CDD" id="cd07516">
    <property type="entry name" value="HAD_Pase"/>
    <property type="match status" value="1"/>
</dbReference>
<dbReference type="Proteomes" id="UP001164718">
    <property type="component" value="Chromosome"/>
</dbReference>
<proteinExistence type="predicted"/>
<dbReference type="SFLD" id="SFLDG01140">
    <property type="entry name" value="C2.B:_Phosphomannomutase_and_P"/>
    <property type="match status" value="1"/>
</dbReference>
<name>A0A9E8RV95_9BACI</name>
<dbReference type="InterPro" id="IPR023214">
    <property type="entry name" value="HAD_sf"/>
</dbReference>
<keyword evidence="2" id="KW-1185">Reference proteome</keyword>